<accession>A0A2R4XH09</accession>
<feature type="transmembrane region" description="Helical" evidence="8">
    <location>
        <begin position="140"/>
        <end position="158"/>
    </location>
</feature>
<feature type="transmembrane region" description="Helical" evidence="8">
    <location>
        <begin position="339"/>
        <end position="357"/>
    </location>
</feature>
<feature type="transmembrane region" description="Helical" evidence="8">
    <location>
        <begin position="287"/>
        <end position="306"/>
    </location>
</feature>
<keyword evidence="6 8" id="KW-0472">Membrane</keyword>
<feature type="transmembrane region" description="Helical" evidence="8">
    <location>
        <begin position="6"/>
        <end position="26"/>
    </location>
</feature>
<keyword evidence="5 8" id="KW-1133">Transmembrane helix</keyword>
<dbReference type="NCBIfam" id="NF009309">
    <property type="entry name" value="PRK12666.1"/>
    <property type="match status" value="1"/>
</dbReference>
<dbReference type="InterPro" id="IPR050586">
    <property type="entry name" value="CPA3_Na-H_Antiporter_D"/>
</dbReference>
<dbReference type="InterPro" id="IPR001750">
    <property type="entry name" value="ND/Mrp_TM"/>
</dbReference>
<keyword evidence="11" id="KW-1185">Reference proteome</keyword>
<dbReference type="OrthoDB" id="9768329at2"/>
<evidence type="ECO:0000256" key="6">
    <source>
        <dbReference type="ARBA" id="ARBA00023136"/>
    </source>
</evidence>
<evidence type="ECO:0000256" key="1">
    <source>
        <dbReference type="ARBA" id="ARBA00004651"/>
    </source>
</evidence>
<evidence type="ECO:0000256" key="4">
    <source>
        <dbReference type="ARBA" id="ARBA00022692"/>
    </source>
</evidence>
<feature type="transmembrane region" description="Helical" evidence="8">
    <location>
        <begin position="115"/>
        <end position="134"/>
    </location>
</feature>
<evidence type="ECO:0000256" key="2">
    <source>
        <dbReference type="ARBA" id="ARBA00005346"/>
    </source>
</evidence>
<feature type="transmembrane region" description="Helical" evidence="8">
    <location>
        <begin position="485"/>
        <end position="505"/>
    </location>
</feature>
<sequence>MTGLMSHLPIFPVIVPLLVGALMLLLRDSSHALRTLLGLVAILTQLAIAIALLLYVGGYVTGPWPDGVGVYLLGDWPAPFGIVAVVDQLSAIMLLLTSVLGLATWLYAITKWDRAGVHFHPLFLFLMMGLNGAFLTGDLFNLFVFFEVLLAASYGLALHGSGRQRVRAGLHYVAVNLVASFLLLIAMAIIYGIAGSLNMADLAARAGELSGPDRRLFETGAAILGIAFLTKAAAWPLNFWLPATYTAAAAPVTAVFMIMTKVGVYAMLRIGSLLLPTGAPAGFGGEWMFPLGIATLCFGVVGVIATQPPQRQASYCAIMSSGTLFAALGMPGVMLTGPALFYLISSVLGLGAFFMLLEMIGRTQRFGAQVLAVSLEAFKLTDPKAADKSDDVVGVAMPAVMAFLGLSFVACALIIAGLPPLSGFVAKFTLIAAALQTDAGTLRDNTWIFMGVVVFSGFASLIALSRTGVRLFWNSSNLIIPRLRVSEAAPVTLLIVVTIAMSVWAGPVMQYLDRTASYLDNPGAYIDAVLSQNPGRTIISSERLP</sequence>
<evidence type="ECO:0000259" key="9">
    <source>
        <dbReference type="Pfam" id="PF00361"/>
    </source>
</evidence>
<keyword evidence="3" id="KW-1003">Cell membrane</keyword>
<dbReference type="Proteomes" id="UP000244571">
    <property type="component" value="Chromosome"/>
</dbReference>
<reference evidence="10 11" key="1">
    <citation type="submission" date="2018-04" db="EMBL/GenBank/DDBJ databases">
        <title>Bordetella sp. HZ20 isolated from seawater.</title>
        <authorList>
            <person name="Sun C."/>
        </authorList>
    </citation>
    <scope>NUCLEOTIDE SEQUENCE [LARGE SCALE GENOMIC DNA]</scope>
    <source>
        <strain evidence="10 11">HZ20</strain>
    </source>
</reference>
<proteinExistence type="inferred from homology"/>
<protein>
    <submittedName>
        <fullName evidence="10">Monovalent cation/H+ antiporter subunit D</fullName>
    </submittedName>
</protein>
<comment type="subcellular location">
    <subcellularLocation>
        <location evidence="1">Cell membrane</location>
        <topology evidence="1">Multi-pass membrane protein</topology>
    </subcellularLocation>
    <subcellularLocation>
        <location evidence="7">Membrane</location>
        <topology evidence="7">Multi-pass membrane protein</topology>
    </subcellularLocation>
</comment>
<feature type="transmembrane region" description="Helical" evidence="8">
    <location>
        <begin position="38"/>
        <end position="60"/>
    </location>
</feature>
<feature type="transmembrane region" description="Helical" evidence="8">
    <location>
        <begin position="80"/>
        <end position="108"/>
    </location>
</feature>
<evidence type="ECO:0000313" key="11">
    <source>
        <dbReference type="Proteomes" id="UP000244571"/>
    </source>
</evidence>
<feature type="transmembrane region" description="Helical" evidence="8">
    <location>
        <begin position="170"/>
        <end position="194"/>
    </location>
</feature>
<comment type="similarity">
    <text evidence="2">Belongs to the CPA3 antiporters (TC 2.A.63) subunit D family.</text>
</comment>
<feature type="transmembrane region" description="Helical" evidence="8">
    <location>
        <begin position="221"/>
        <end position="241"/>
    </location>
</feature>
<evidence type="ECO:0000256" key="8">
    <source>
        <dbReference type="SAM" id="Phobius"/>
    </source>
</evidence>
<organism evidence="10 11">
    <name type="scientific">Orrella marina</name>
    <dbReference type="NCBI Taxonomy" id="2163011"/>
    <lineage>
        <taxon>Bacteria</taxon>
        <taxon>Pseudomonadati</taxon>
        <taxon>Pseudomonadota</taxon>
        <taxon>Betaproteobacteria</taxon>
        <taxon>Burkholderiales</taxon>
        <taxon>Alcaligenaceae</taxon>
        <taxon>Orrella</taxon>
    </lineage>
</organism>
<feature type="transmembrane region" description="Helical" evidence="8">
    <location>
        <begin position="313"/>
        <end position="333"/>
    </location>
</feature>
<evidence type="ECO:0000256" key="3">
    <source>
        <dbReference type="ARBA" id="ARBA00022475"/>
    </source>
</evidence>
<evidence type="ECO:0000313" key="10">
    <source>
        <dbReference type="EMBL" id="AWB33118.1"/>
    </source>
</evidence>
<feature type="domain" description="NADH:quinone oxidoreductase/Mrp antiporter transmembrane" evidence="9">
    <location>
        <begin position="137"/>
        <end position="441"/>
    </location>
</feature>
<evidence type="ECO:0000256" key="7">
    <source>
        <dbReference type="RuleBase" id="RU000320"/>
    </source>
</evidence>
<dbReference type="AlphaFoldDB" id="A0A2R4XH09"/>
<dbReference type="GO" id="GO:0005886">
    <property type="term" value="C:plasma membrane"/>
    <property type="evidence" value="ECO:0007669"/>
    <property type="project" value="UniProtKB-SubCell"/>
</dbReference>
<keyword evidence="4 7" id="KW-0812">Transmembrane</keyword>
<dbReference type="PANTHER" id="PTHR42703:SF1">
    <property type="entry name" value="NA(+)_H(+) ANTIPORTER SUBUNIT D1"/>
    <property type="match status" value="1"/>
</dbReference>
<feature type="transmembrane region" description="Helical" evidence="8">
    <location>
        <begin position="392"/>
        <end position="418"/>
    </location>
</feature>
<feature type="transmembrane region" description="Helical" evidence="8">
    <location>
        <begin position="248"/>
        <end position="267"/>
    </location>
</feature>
<dbReference type="EMBL" id="CP028901">
    <property type="protein sequence ID" value="AWB33118.1"/>
    <property type="molecule type" value="Genomic_DNA"/>
</dbReference>
<name>A0A2R4XH09_9BURK</name>
<feature type="transmembrane region" description="Helical" evidence="8">
    <location>
        <begin position="447"/>
        <end position="464"/>
    </location>
</feature>
<dbReference type="PANTHER" id="PTHR42703">
    <property type="entry name" value="NADH DEHYDROGENASE"/>
    <property type="match status" value="1"/>
</dbReference>
<dbReference type="Pfam" id="PF00361">
    <property type="entry name" value="Proton_antipo_M"/>
    <property type="match status" value="1"/>
</dbReference>
<gene>
    <name evidence="10" type="ORF">DBV39_04635</name>
</gene>
<dbReference type="KEGG" id="boz:DBV39_04635"/>
<evidence type="ECO:0000256" key="5">
    <source>
        <dbReference type="ARBA" id="ARBA00022989"/>
    </source>
</evidence>